<gene>
    <name evidence="1" type="primary">WBGene00282263</name>
</gene>
<sequence length="95" mass="10471">MIGEMGEQLASAQIGWHSVIFERVEVQPRMHCWRRERERAEWRAPYKWRLSGRADTAVRAAAPPAAAAAGAAARAAESLEGAEVAATEKERRSLA</sequence>
<dbReference type="EnsemblMetazoa" id="PPA43894.1">
    <property type="protein sequence ID" value="PPA43894.1"/>
    <property type="gene ID" value="WBGene00282263"/>
</dbReference>
<organism evidence="1 2">
    <name type="scientific">Pristionchus pacificus</name>
    <name type="common">Parasitic nematode worm</name>
    <dbReference type="NCBI Taxonomy" id="54126"/>
    <lineage>
        <taxon>Eukaryota</taxon>
        <taxon>Metazoa</taxon>
        <taxon>Ecdysozoa</taxon>
        <taxon>Nematoda</taxon>
        <taxon>Chromadorea</taxon>
        <taxon>Rhabditida</taxon>
        <taxon>Rhabditina</taxon>
        <taxon>Diplogasteromorpha</taxon>
        <taxon>Diplogasteroidea</taxon>
        <taxon>Neodiplogasteridae</taxon>
        <taxon>Pristionchus</taxon>
    </lineage>
</organism>
<evidence type="ECO:0000313" key="2">
    <source>
        <dbReference type="Proteomes" id="UP000005239"/>
    </source>
</evidence>
<accession>A0A2A6B6D1</accession>
<proteinExistence type="predicted"/>
<reference evidence="1" key="2">
    <citation type="submission" date="2022-06" db="UniProtKB">
        <authorList>
            <consortium name="EnsemblMetazoa"/>
        </authorList>
    </citation>
    <scope>IDENTIFICATION</scope>
    <source>
        <strain evidence="1">PS312</strain>
    </source>
</reference>
<dbReference type="Proteomes" id="UP000005239">
    <property type="component" value="Unassembled WGS sequence"/>
</dbReference>
<dbReference type="AlphaFoldDB" id="A0A2A6B6D1"/>
<name>A0A2A6B6D1_PRIPA</name>
<protein>
    <submittedName>
        <fullName evidence="1">Uncharacterized protein</fullName>
    </submittedName>
</protein>
<keyword evidence="2" id="KW-1185">Reference proteome</keyword>
<evidence type="ECO:0000313" key="1">
    <source>
        <dbReference type="EnsemblMetazoa" id="PPA43894.1"/>
    </source>
</evidence>
<reference evidence="2" key="1">
    <citation type="journal article" date="2008" name="Nat. Genet.">
        <title>The Pristionchus pacificus genome provides a unique perspective on nematode lifestyle and parasitism.</title>
        <authorList>
            <person name="Dieterich C."/>
            <person name="Clifton S.W."/>
            <person name="Schuster L.N."/>
            <person name="Chinwalla A."/>
            <person name="Delehaunty K."/>
            <person name="Dinkelacker I."/>
            <person name="Fulton L."/>
            <person name="Fulton R."/>
            <person name="Godfrey J."/>
            <person name="Minx P."/>
            <person name="Mitreva M."/>
            <person name="Roeseler W."/>
            <person name="Tian H."/>
            <person name="Witte H."/>
            <person name="Yang S.P."/>
            <person name="Wilson R.K."/>
            <person name="Sommer R.J."/>
        </authorList>
    </citation>
    <scope>NUCLEOTIDE SEQUENCE [LARGE SCALE GENOMIC DNA]</scope>
    <source>
        <strain evidence="2">PS312</strain>
    </source>
</reference>
<accession>A0A8R1V240</accession>